<feature type="non-terminal residue" evidence="1">
    <location>
        <position position="1"/>
    </location>
</feature>
<reference evidence="1" key="1">
    <citation type="submission" date="2024-09" db="EMBL/GenBank/DDBJ databases">
        <title>Black Yeasts Isolated from many extreme environments.</title>
        <authorList>
            <person name="Coleine C."/>
            <person name="Stajich J.E."/>
            <person name="Selbmann L."/>
        </authorList>
    </citation>
    <scope>NUCLEOTIDE SEQUENCE</scope>
    <source>
        <strain evidence="1">CCFEE 5737</strain>
    </source>
</reference>
<gene>
    <name evidence="1" type="ORF">LTS18_009067</name>
</gene>
<proteinExistence type="predicted"/>
<evidence type="ECO:0000313" key="1">
    <source>
        <dbReference type="EMBL" id="KAK3060210.1"/>
    </source>
</evidence>
<protein>
    <submittedName>
        <fullName evidence="1">Uncharacterized protein</fullName>
    </submittedName>
</protein>
<dbReference type="Proteomes" id="UP001186974">
    <property type="component" value="Unassembled WGS sequence"/>
</dbReference>
<name>A0ACC3D0V8_9PEZI</name>
<evidence type="ECO:0000313" key="2">
    <source>
        <dbReference type="Proteomes" id="UP001186974"/>
    </source>
</evidence>
<organism evidence="1 2">
    <name type="scientific">Coniosporium uncinatum</name>
    <dbReference type="NCBI Taxonomy" id="93489"/>
    <lineage>
        <taxon>Eukaryota</taxon>
        <taxon>Fungi</taxon>
        <taxon>Dikarya</taxon>
        <taxon>Ascomycota</taxon>
        <taxon>Pezizomycotina</taxon>
        <taxon>Dothideomycetes</taxon>
        <taxon>Dothideomycetes incertae sedis</taxon>
        <taxon>Coniosporium</taxon>
    </lineage>
</organism>
<dbReference type="EMBL" id="JAWDJW010008763">
    <property type="protein sequence ID" value="KAK3060210.1"/>
    <property type="molecule type" value="Genomic_DNA"/>
</dbReference>
<accession>A0ACC3D0V8</accession>
<keyword evidence="2" id="KW-1185">Reference proteome</keyword>
<sequence>DHCRRRHTSRSHCQFQHRIALVLEVLAPPGYIHYEPCHLPLCPLKTPGLEGPMLEHIRRSLAELARETNGGGAVSHAAELHRRKSKWARWKERRRRQRVVAKEEGNWPEGAFMADGRAVGHKAKDSERRQKARGRRKAVKPLISLQGRGDGAVAQPLSLDEEDGEEGEYLSD</sequence>
<comment type="caution">
    <text evidence="1">The sequence shown here is derived from an EMBL/GenBank/DDBJ whole genome shotgun (WGS) entry which is preliminary data.</text>
</comment>